<dbReference type="AlphaFoldDB" id="A0A2M7XEM8"/>
<accession>A0A2M7XEM8</accession>
<dbReference type="SMART" id="SM00287">
    <property type="entry name" value="SH3b"/>
    <property type="match status" value="1"/>
</dbReference>
<name>A0A2M7XEM8_9BACT</name>
<organism evidence="3 4">
    <name type="scientific">Candidatus Uhrbacteria bacterium CG_4_9_14_3_um_filter_41_35</name>
    <dbReference type="NCBI Taxonomy" id="1975034"/>
    <lineage>
        <taxon>Bacteria</taxon>
        <taxon>Candidatus Uhriibacteriota</taxon>
    </lineage>
</organism>
<feature type="signal peptide" evidence="1">
    <location>
        <begin position="1"/>
        <end position="25"/>
    </location>
</feature>
<keyword evidence="1" id="KW-0732">Signal</keyword>
<dbReference type="Gene3D" id="3.40.33.10">
    <property type="entry name" value="CAP"/>
    <property type="match status" value="1"/>
</dbReference>
<evidence type="ECO:0000256" key="1">
    <source>
        <dbReference type="SAM" id="SignalP"/>
    </source>
</evidence>
<protein>
    <recommendedName>
        <fullName evidence="2">SH3b domain-containing protein</fullName>
    </recommendedName>
</protein>
<dbReference type="InterPro" id="IPR014044">
    <property type="entry name" value="CAP_dom"/>
</dbReference>
<dbReference type="SUPFAM" id="SSF55797">
    <property type="entry name" value="PR-1-like"/>
    <property type="match status" value="1"/>
</dbReference>
<dbReference type="Gene3D" id="2.30.30.40">
    <property type="entry name" value="SH3 Domains"/>
    <property type="match status" value="1"/>
</dbReference>
<proteinExistence type="predicted"/>
<dbReference type="EMBL" id="PFWT01000010">
    <property type="protein sequence ID" value="PJA46328.1"/>
    <property type="molecule type" value="Genomic_DNA"/>
</dbReference>
<comment type="caution">
    <text evidence="3">The sequence shown here is derived from an EMBL/GenBank/DDBJ whole genome shotgun (WGS) entry which is preliminary data.</text>
</comment>
<gene>
    <name evidence="3" type="ORF">CO173_03135</name>
</gene>
<dbReference type="Pfam" id="PF08239">
    <property type="entry name" value="SH3_3"/>
    <property type="match status" value="1"/>
</dbReference>
<evidence type="ECO:0000259" key="2">
    <source>
        <dbReference type="SMART" id="SM00287"/>
    </source>
</evidence>
<feature type="domain" description="SH3b" evidence="2">
    <location>
        <begin position="40"/>
        <end position="99"/>
    </location>
</feature>
<dbReference type="InterPro" id="IPR035940">
    <property type="entry name" value="CAP_sf"/>
</dbReference>
<reference evidence="4" key="1">
    <citation type="submission" date="2017-09" db="EMBL/GenBank/DDBJ databases">
        <title>Depth-based differentiation of microbial function through sediment-hosted aquifers and enrichment of novel symbionts in the deep terrestrial subsurface.</title>
        <authorList>
            <person name="Probst A.J."/>
            <person name="Ladd B."/>
            <person name="Jarett J.K."/>
            <person name="Geller-Mcgrath D.E."/>
            <person name="Sieber C.M.K."/>
            <person name="Emerson J.B."/>
            <person name="Anantharaman K."/>
            <person name="Thomas B.C."/>
            <person name="Malmstrom R."/>
            <person name="Stieglmeier M."/>
            <person name="Klingl A."/>
            <person name="Woyke T."/>
            <person name="Ryan C.M."/>
            <person name="Banfield J.F."/>
        </authorList>
    </citation>
    <scope>NUCLEOTIDE SEQUENCE [LARGE SCALE GENOMIC DNA]</scope>
</reference>
<evidence type="ECO:0000313" key="4">
    <source>
        <dbReference type="Proteomes" id="UP000231263"/>
    </source>
</evidence>
<feature type="chain" id="PRO_5014714772" description="SH3b domain-containing protein" evidence="1">
    <location>
        <begin position="26"/>
        <end position="447"/>
    </location>
</feature>
<sequence>MKRTAVFLTVILTISSLGHPQNAKATDCFNDPIIDHNWIGTVTTGVRVRDVACMDGSAVVTTLPVGESLTITGETDGWWRVKTANGLEGWAGSWLIEVTDQTQGFTATEPIETQTQTQTQTNALVKPKTSVNLTERLRGHILLQVENHGEAWYVHPTENTRYYMKDGNTAYEMMRKFGLGITNSDLVKLQTGDQSLLARLRGQIVLQVENHGEAFYIHPTENKITYLKDGETAYTVMREQSLGITNADLEKITSSEFTALSYNTQTTSNTTTSTTQTDLNISTVPSNIDLDYINTYWQNRVNNLRVEKGLRELTVDNRWIGTATKYAEYMGENDLSNHERADGATMHQWIDQQGLDFTERYTTGGWQTNYFTENITWGYTDNSNEGLIQVLEDTMGFFLSEASYNGAHYRTIYHADWNSLGSGFYFKDLGNGQYKVSAVFHYGSLKM</sequence>
<dbReference type="InterPro" id="IPR003646">
    <property type="entry name" value="SH3-like_bac-type"/>
</dbReference>
<dbReference type="Proteomes" id="UP000231263">
    <property type="component" value="Unassembled WGS sequence"/>
</dbReference>
<dbReference type="Pfam" id="PF00188">
    <property type="entry name" value="CAP"/>
    <property type="match status" value="1"/>
</dbReference>
<evidence type="ECO:0000313" key="3">
    <source>
        <dbReference type="EMBL" id="PJA46328.1"/>
    </source>
</evidence>